<dbReference type="RefSeq" id="WP_013492487.1">
    <property type="nucleotide sequence ID" value="NC_014830.1"/>
</dbReference>
<proteinExistence type="predicted"/>
<dbReference type="AlphaFoldDB" id="E6S9H6"/>
<protein>
    <submittedName>
        <fullName evidence="3">Uncharacterized protein</fullName>
    </submittedName>
</protein>
<evidence type="ECO:0000313" key="4">
    <source>
        <dbReference type="Proteomes" id="UP000008914"/>
    </source>
</evidence>
<dbReference type="HOGENOM" id="CLU_2843984_0_0_11"/>
<reference evidence="3 4" key="1">
    <citation type="journal article" date="2010" name="Stand. Genomic Sci.">
        <title>Complete genome sequence of Intrasporangium calvum type strain (7 KIP).</title>
        <authorList>
            <person name="Del Rio T.G."/>
            <person name="Chertkov O."/>
            <person name="Yasawong M."/>
            <person name="Lucas S."/>
            <person name="Deshpande S."/>
            <person name="Cheng J.F."/>
            <person name="Detter C."/>
            <person name="Tapia R."/>
            <person name="Han C."/>
            <person name="Goodwin L."/>
            <person name="Pitluck S."/>
            <person name="Liolios K."/>
            <person name="Ivanova N."/>
            <person name="Mavromatis K."/>
            <person name="Pati A."/>
            <person name="Chen A."/>
            <person name="Palaniappan K."/>
            <person name="Land M."/>
            <person name="Hauser L."/>
            <person name="Chang Y.J."/>
            <person name="Jeffries C.D."/>
            <person name="Rohde M."/>
            <person name="Pukall R."/>
            <person name="Sikorski J."/>
            <person name="Goker M."/>
            <person name="Woyke T."/>
            <person name="Bristow J."/>
            <person name="Eisen J.A."/>
            <person name="Markowitz V."/>
            <person name="Hugenholtz P."/>
            <person name="Kyrpides N.C."/>
            <person name="Klenk H.P."/>
            <person name="Lapidus A."/>
        </authorList>
    </citation>
    <scope>NUCLEOTIDE SEQUENCE [LARGE SCALE GENOMIC DNA]</scope>
    <source>
        <strain evidence="4">ATCC 23552 / DSM 43043 / JCM 3097 / NBRC 12989 / 7 KIP</strain>
    </source>
</reference>
<evidence type="ECO:0000256" key="1">
    <source>
        <dbReference type="SAM" id="MobiDB-lite"/>
    </source>
</evidence>
<sequence>MSNQPRGASRLSAVLIALASLVAGGAIAAAAVNQVVTSSAPNDSSAVQTGPKELVEPSELINYGG</sequence>
<dbReference type="KEGG" id="ica:Intca_1659"/>
<organism evidence="3 4">
    <name type="scientific">Intrasporangium calvum (strain ATCC 23552 / DSM 43043 / JCM 3097 / NBRC 12989 / NCIMB 10167 / NRRL B-3866 / 7 KIP)</name>
    <dbReference type="NCBI Taxonomy" id="710696"/>
    <lineage>
        <taxon>Bacteria</taxon>
        <taxon>Bacillati</taxon>
        <taxon>Actinomycetota</taxon>
        <taxon>Actinomycetes</taxon>
        <taxon>Micrococcales</taxon>
        <taxon>Intrasporangiaceae</taxon>
        <taxon>Intrasporangium</taxon>
    </lineage>
</organism>
<feature type="chain" id="PRO_5003210969" evidence="2">
    <location>
        <begin position="29"/>
        <end position="65"/>
    </location>
</feature>
<gene>
    <name evidence="3" type="ordered locus">Intca_1659</name>
</gene>
<keyword evidence="2" id="KW-0732">Signal</keyword>
<evidence type="ECO:0000256" key="2">
    <source>
        <dbReference type="SAM" id="SignalP"/>
    </source>
</evidence>
<dbReference type="EMBL" id="CP002343">
    <property type="protein sequence ID" value="ADU48172.1"/>
    <property type="molecule type" value="Genomic_DNA"/>
</dbReference>
<dbReference type="Proteomes" id="UP000008914">
    <property type="component" value="Chromosome"/>
</dbReference>
<dbReference type="STRING" id="710696.Intca_1659"/>
<feature type="signal peptide" evidence="2">
    <location>
        <begin position="1"/>
        <end position="28"/>
    </location>
</feature>
<feature type="region of interest" description="Disordered" evidence="1">
    <location>
        <begin position="40"/>
        <end position="65"/>
    </location>
</feature>
<accession>E6S9H6</accession>
<name>E6S9H6_INTC7</name>
<keyword evidence="4" id="KW-1185">Reference proteome</keyword>
<evidence type="ECO:0000313" key="3">
    <source>
        <dbReference type="EMBL" id="ADU48172.1"/>
    </source>
</evidence>